<organism evidence="1 2">
    <name type="scientific">Streptomyces albiaxialis</name>
    <dbReference type="NCBI Taxonomy" id="329523"/>
    <lineage>
        <taxon>Bacteria</taxon>
        <taxon>Bacillati</taxon>
        <taxon>Actinomycetota</taxon>
        <taxon>Actinomycetes</taxon>
        <taxon>Kitasatosporales</taxon>
        <taxon>Streptomycetaceae</taxon>
        <taxon>Streptomyces</taxon>
    </lineage>
</organism>
<dbReference type="Proteomes" id="UP001500016">
    <property type="component" value="Unassembled WGS sequence"/>
</dbReference>
<evidence type="ECO:0000313" key="2">
    <source>
        <dbReference type="Proteomes" id="UP001500016"/>
    </source>
</evidence>
<gene>
    <name evidence="1" type="ORF">GCM10009801_75450</name>
</gene>
<accession>A0ABN2WZG9</accession>
<sequence>MDRSDNSMSEAPDEYSVSYLRKTKWGDVRKLEDGSWETTWSLTLKQADAQVCESVVLSDPRIGFESHLAVVSPQDVRLVVITSEHAMSAVNYQPTYSSLRIVNDDIAEIESIQGLPKNWYAPFR</sequence>
<keyword evidence="2" id="KW-1185">Reference proteome</keyword>
<dbReference type="EMBL" id="BAAAPE010000028">
    <property type="protein sequence ID" value="GAA2101846.1"/>
    <property type="molecule type" value="Genomic_DNA"/>
</dbReference>
<proteinExistence type="predicted"/>
<name>A0ABN2WZG9_9ACTN</name>
<reference evidence="1 2" key="1">
    <citation type="journal article" date="2019" name="Int. J. Syst. Evol. Microbiol.">
        <title>The Global Catalogue of Microorganisms (GCM) 10K type strain sequencing project: providing services to taxonomists for standard genome sequencing and annotation.</title>
        <authorList>
            <consortium name="The Broad Institute Genomics Platform"/>
            <consortium name="The Broad Institute Genome Sequencing Center for Infectious Disease"/>
            <person name="Wu L."/>
            <person name="Ma J."/>
        </authorList>
    </citation>
    <scope>NUCLEOTIDE SEQUENCE [LARGE SCALE GENOMIC DNA]</scope>
    <source>
        <strain evidence="1 2">JCM 15478</strain>
    </source>
</reference>
<comment type="caution">
    <text evidence="1">The sequence shown here is derived from an EMBL/GenBank/DDBJ whole genome shotgun (WGS) entry which is preliminary data.</text>
</comment>
<evidence type="ECO:0000313" key="1">
    <source>
        <dbReference type="EMBL" id="GAA2101846.1"/>
    </source>
</evidence>
<protein>
    <submittedName>
        <fullName evidence="1">Uncharacterized protein</fullName>
    </submittedName>
</protein>